<dbReference type="EMBL" id="FN648874">
    <property type="protein sequence ID" value="CBJ27303.1"/>
    <property type="molecule type" value="Genomic_DNA"/>
</dbReference>
<reference evidence="2 3" key="1">
    <citation type="journal article" date="2010" name="Nature">
        <title>The Ectocarpus genome and the independent evolution of multicellularity in brown algae.</title>
        <authorList>
            <person name="Cock J.M."/>
            <person name="Sterck L."/>
            <person name="Rouze P."/>
            <person name="Scornet D."/>
            <person name="Allen A.E."/>
            <person name="Amoutzias G."/>
            <person name="Anthouard V."/>
            <person name="Artiguenave F."/>
            <person name="Aury J.M."/>
            <person name="Badger J.H."/>
            <person name="Beszteri B."/>
            <person name="Billiau K."/>
            <person name="Bonnet E."/>
            <person name="Bothwell J.H."/>
            <person name="Bowler C."/>
            <person name="Boyen C."/>
            <person name="Brownlee C."/>
            <person name="Carrano C.J."/>
            <person name="Charrier B."/>
            <person name="Cho G.Y."/>
            <person name="Coelho S.M."/>
            <person name="Collen J."/>
            <person name="Corre E."/>
            <person name="Da Silva C."/>
            <person name="Delage L."/>
            <person name="Delaroque N."/>
            <person name="Dittami S.M."/>
            <person name="Doulbeau S."/>
            <person name="Elias M."/>
            <person name="Farnham G."/>
            <person name="Gachon C.M."/>
            <person name="Gschloessl B."/>
            <person name="Heesch S."/>
            <person name="Jabbari K."/>
            <person name="Jubin C."/>
            <person name="Kawai H."/>
            <person name="Kimura K."/>
            <person name="Kloareg B."/>
            <person name="Kupper F.C."/>
            <person name="Lang D."/>
            <person name="Le Bail A."/>
            <person name="Leblanc C."/>
            <person name="Lerouge P."/>
            <person name="Lohr M."/>
            <person name="Lopez P.J."/>
            <person name="Martens C."/>
            <person name="Maumus F."/>
            <person name="Michel G."/>
            <person name="Miranda-Saavedra D."/>
            <person name="Morales J."/>
            <person name="Moreau H."/>
            <person name="Motomura T."/>
            <person name="Nagasato C."/>
            <person name="Napoli C.A."/>
            <person name="Nelson D.R."/>
            <person name="Nyvall-Collen P."/>
            <person name="Peters A.F."/>
            <person name="Pommier C."/>
            <person name="Potin P."/>
            <person name="Poulain J."/>
            <person name="Quesneville H."/>
            <person name="Read B."/>
            <person name="Rensing S.A."/>
            <person name="Ritter A."/>
            <person name="Rousvoal S."/>
            <person name="Samanta M."/>
            <person name="Samson G."/>
            <person name="Schroeder D.C."/>
            <person name="Segurens B."/>
            <person name="Strittmatter M."/>
            <person name="Tonon T."/>
            <person name="Tregear J.W."/>
            <person name="Valentin K."/>
            <person name="von Dassow P."/>
            <person name="Yamagishi T."/>
            <person name="Van de Peer Y."/>
            <person name="Wincker P."/>
        </authorList>
    </citation>
    <scope>NUCLEOTIDE SEQUENCE [LARGE SCALE GENOMIC DNA]</scope>
    <source>
        <strain evidence="3">Ec32 / CCAP1310/4</strain>
    </source>
</reference>
<feature type="region of interest" description="Disordered" evidence="1">
    <location>
        <begin position="301"/>
        <end position="354"/>
    </location>
</feature>
<evidence type="ECO:0000313" key="2">
    <source>
        <dbReference type="EMBL" id="CBJ27303.1"/>
    </source>
</evidence>
<sequence length="354" mass="38258">MNSNNRVQLFDATTSKFLASVGRRGQIRPGRMQGPEGVAFVDGRREMIVADTGNSRLQIFHVEELADPLDDPGIQPDVTSSSSSSSSSGRGAGELQRQAANFEQGPDDADGDDGACLLVFAGGEDAGGLRQRRVAGESEDAEGPLSQPCDVAYWRPRRTAAGEFPEKGGKKKKKKRKPEEKEGEVEDTTTVWAWNPEPPRWFWPNPEDEERARRELLSPASPPRTNPAPTSKPPAGFPPRGHTKKPIDRRSTSENESSTGQFRVGSIKGGGTGEPTLGAFVVCATGVAGKLQLSFIAKTKEAEEAEHAAANGSEPAESEDESFSSLSGRRSTEERGEDDSSEGFEWMRRVCRNG</sequence>
<feature type="compositionally biased region" description="Pro residues" evidence="1">
    <location>
        <begin position="220"/>
        <end position="237"/>
    </location>
</feature>
<dbReference type="InterPro" id="IPR011042">
    <property type="entry name" value="6-blade_b-propeller_TolB-like"/>
</dbReference>
<feature type="region of interest" description="Disordered" evidence="1">
    <location>
        <begin position="67"/>
        <end position="98"/>
    </location>
</feature>
<dbReference type="InParanoid" id="D7G5I0"/>
<dbReference type="Gene3D" id="2.120.10.30">
    <property type="entry name" value="TolB, C-terminal domain"/>
    <property type="match status" value="1"/>
</dbReference>
<name>D7G5I0_ECTSI</name>
<organism evidence="2 3">
    <name type="scientific">Ectocarpus siliculosus</name>
    <name type="common">Brown alga</name>
    <name type="synonym">Conferva siliculosa</name>
    <dbReference type="NCBI Taxonomy" id="2880"/>
    <lineage>
        <taxon>Eukaryota</taxon>
        <taxon>Sar</taxon>
        <taxon>Stramenopiles</taxon>
        <taxon>Ochrophyta</taxon>
        <taxon>PX clade</taxon>
        <taxon>Phaeophyceae</taxon>
        <taxon>Ectocarpales</taxon>
        <taxon>Ectocarpaceae</taxon>
        <taxon>Ectocarpus</taxon>
    </lineage>
</organism>
<evidence type="ECO:0000256" key="1">
    <source>
        <dbReference type="SAM" id="MobiDB-lite"/>
    </source>
</evidence>
<proteinExistence type="predicted"/>
<gene>
    <name evidence="2" type="ORF">Esi_0065_0061</name>
</gene>
<feature type="region of interest" description="Disordered" evidence="1">
    <location>
        <begin position="128"/>
        <end position="277"/>
    </location>
</feature>
<protein>
    <submittedName>
        <fullName evidence="2">Uncharacterized protein</fullName>
    </submittedName>
</protein>
<dbReference type="AlphaFoldDB" id="D7G5I0"/>
<accession>D7G5I0</accession>
<dbReference type="EMBL" id="FN649746">
    <property type="protein sequence ID" value="CBJ27303.1"/>
    <property type="molecule type" value="Genomic_DNA"/>
</dbReference>
<dbReference type="OrthoDB" id="342730at2759"/>
<dbReference type="Proteomes" id="UP000002630">
    <property type="component" value="Linkage Group LG21"/>
</dbReference>
<evidence type="ECO:0000313" key="3">
    <source>
        <dbReference type="Proteomes" id="UP000002630"/>
    </source>
</evidence>
<keyword evidence="3" id="KW-1185">Reference proteome</keyword>